<accession>A0A4Q1HHW4</accession>
<evidence type="ECO:0008006" key="4">
    <source>
        <dbReference type="Google" id="ProtNLM"/>
    </source>
</evidence>
<comment type="caution">
    <text evidence="2">The sequence shown here is derived from an EMBL/GenBank/DDBJ whole genome shotgun (WGS) entry which is preliminary data.</text>
</comment>
<organism evidence="2 3">
    <name type="scientific">Achromobacter aloeverae</name>
    <dbReference type="NCBI Taxonomy" id="1750518"/>
    <lineage>
        <taxon>Bacteria</taxon>
        <taxon>Pseudomonadati</taxon>
        <taxon>Pseudomonadota</taxon>
        <taxon>Betaproteobacteria</taxon>
        <taxon>Burkholderiales</taxon>
        <taxon>Alcaligenaceae</taxon>
        <taxon>Achromobacter</taxon>
    </lineage>
</organism>
<evidence type="ECO:0000313" key="3">
    <source>
        <dbReference type="Proteomes" id="UP000290849"/>
    </source>
</evidence>
<dbReference type="RefSeq" id="WP_129151160.1">
    <property type="nucleotide sequence ID" value="NZ_JBHSDO010000011.1"/>
</dbReference>
<evidence type="ECO:0000313" key="2">
    <source>
        <dbReference type="EMBL" id="RXN87794.1"/>
    </source>
</evidence>
<name>A0A4Q1HHW4_9BURK</name>
<evidence type="ECO:0000256" key="1">
    <source>
        <dbReference type="SAM" id="MobiDB-lite"/>
    </source>
</evidence>
<dbReference type="EMBL" id="PYAL01000004">
    <property type="protein sequence ID" value="RXN87794.1"/>
    <property type="molecule type" value="Genomic_DNA"/>
</dbReference>
<gene>
    <name evidence="2" type="ORF">C7R54_14445</name>
</gene>
<proteinExistence type="predicted"/>
<dbReference type="OrthoDB" id="8639138at2"/>
<reference evidence="2 3" key="1">
    <citation type="journal article" date="2017" name="Int. J. Syst. Evol. Microbiol.">
        <title>Achromobacter aloeverae sp. nov., isolated from the root of Aloe vera (L.) Burm.f.</title>
        <authorList>
            <person name="Kuncharoen N."/>
            <person name="Muramatsu Y."/>
            <person name="Shibata C."/>
            <person name="Kamakura Y."/>
            <person name="Nakagawa Y."/>
            <person name="Tanasupawat S."/>
        </authorList>
    </citation>
    <scope>NUCLEOTIDE SEQUENCE [LARGE SCALE GENOMIC DNA]</scope>
    <source>
        <strain evidence="2 3">AVA-1</strain>
    </source>
</reference>
<protein>
    <recommendedName>
        <fullName evidence="4">Histidine kinase</fullName>
    </recommendedName>
</protein>
<keyword evidence="3" id="KW-1185">Reference proteome</keyword>
<feature type="region of interest" description="Disordered" evidence="1">
    <location>
        <begin position="167"/>
        <end position="188"/>
    </location>
</feature>
<sequence length="228" mass="25086">MTALEPQRAQALAGIQFKVLAQVFPVLRHDALKPLSNAKLTIVLLEKSIAKGTILDPAAPPFVSDLDGMLDESVETIRLLNTWFQDEGLRSDVHDVMLECRKLAFSHLLLSGKKVQLEKFGHAASVAQRPARYVLMAWMLHAIQTLPQRGILDIRLAEPGRIEAAILSAPADASGREPRPDTSPPLHMEEVDLVAQCYGWQVRRNNEGWTISLPAEDLPSPAPSGNHS</sequence>
<dbReference type="Proteomes" id="UP000290849">
    <property type="component" value="Unassembled WGS sequence"/>
</dbReference>
<dbReference type="AlphaFoldDB" id="A0A4Q1HHW4"/>